<protein>
    <submittedName>
        <fullName evidence="2">Lipocalin-like protein</fullName>
    </submittedName>
</protein>
<dbReference type="Pfam" id="PF08212">
    <property type="entry name" value="Lipocalin_2"/>
    <property type="match status" value="1"/>
</dbReference>
<name>A0A2P2E0E1_9LEPT</name>
<evidence type="ECO:0000313" key="2">
    <source>
        <dbReference type="EMBL" id="GBF50347.1"/>
    </source>
</evidence>
<dbReference type="CDD" id="cd19438">
    <property type="entry name" value="lipocalin_Blc-like"/>
    <property type="match status" value="1"/>
</dbReference>
<dbReference type="AlphaFoldDB" id="A0A2P2E0E1"/>
<dbReference type="SUPFAM" id="SSF50814">
    <property type="entry name" value="Lipocalins"/>
    <property type="match status" value="1"/>
</dbReference>
<dbReference type="InterPro" id="IPR047202">
    <property type="entry name" value="Lipocalin_Blc-like_dom"/>
</dbReference>
<dbReference type="GO" id="GO:0006950">
    <property type="term" value="P:response to stress"/>
    <property type="evidence" value="ECO:0007669"/>
    <property type="project" value="UniProtKB-ARBA"/>
</dbReference>
<dbReference type="InterPro" id="IPR002446">
    <property type="entry name" value="Lipocalin_bac"/>
</dbReference>
<evidence type="ECO:0000259" key="1">
    <source>
        <dbReference type="Pfam" id="PF08212"/>
    </source>
</evidence>
<dbReference type="InterPro" id="IPR000566">
    <property type="entry name" value="Lipocln_cytosolic_FA-bd_dom"/>
</dbReference>
<dbReference type="Proteomes" id="UP000245133">
    <property type="component" value="Unassembled WGS sequence"/>
</dbReference>
<gene>
    <name evidence="2" type="ORF">LPTSP4_18720</name>
</gene>
<reference evidence="2 3" key="1">
    <citation type="submission" date="2018-02" db="EMBL/GenBank/DDBJ databases">
        <title>Novel Leptospira species isolated from soil and water in Japan.</title>
        <authorList>
            <person name="Nakao R."/>
            <person name="Masuzawa T."/>
        </authorList>
    </citation>
    <scope>NUCLEOTIDE SEQUENCE [LARGE SCALE GENOMIC DNA]</scope>
    <source>
        <strain evidence="2 3">YH101</strain>
    </source>
</reference>
<comment type="caution">
    <text evidence="2">The sequence shown here is derived from an EMBL/GenBank/DDBJ whole genome shotgun (WGS) entry which is preliminary data.</text>
</comment>
<dbReference type="PANTHER" id="PTHR10612:SF34">
    <property type="entry name" value="APOLIPOPROTEIN D"/>
    <property type="match status" value="1"/>
</dbReference>
<sequence>MRAGIIFLLFLSFCSSPKKEERPVWEPFLIFGLTSYASTSPFDSFAEREIDFSRFLGTWNEMQRIDTSFQSGLSRSRATYSDIGNGQIGVLNQGTRSDGGTTAQNGIALVPDPKVGRLKVSFAFPFFFGDFLILRIDRVNYQTALIGGPTENFLWIFSRQESIDPAIETSYIEYAKGAGYRVASLKRFR</sequence>
<dbReference type="Gene3D" id="2.40.128.20">
    <property type="match status" value="1"/>
</dbReference>
<keyword evidence="3" id="KW-1185">Reference proteome</keyword>
<evidence type="ECO:0000313" key="3">
    <source>
        <dbReference type="Proteomes" id="UP000245133"/>
    </source>
</evidence>
<organism evidence="2 3">
    <name type="scientific">Leptospira ryugenii</name>
    <dbReference type="NCBI Taxonomy" id="1917863"/>
    <lineage>
        <taxon>Bacteria</taxon>
        <taxon>Pseudomonadati</taxon>
        <taxon>Spirochaetota</taxon>
        <taxon>Spirochaetia</taxon>
        <taxon>Leptospirales</taxon>
        <taxon>Leptospiraceae</taxon>
        <taxon>Leptospira</taxon>
    </lineage>
</organism>
<dbReference type="InterPro" id="IPR012674">
    <property type="entry name" value="Calycin"/>
</dbReference>
<dbReference type="PANTHER" id="PTHR10612">
    <property type="entry name" value="APOLIPOPROTEIN D"/>
    <property type="match status" value="1"/>
</dbReference>
<dbReference type="EMBL" id="BFBB01000004">
    <property type="protein sequence ID" value="GBF50347.1"/>
    <property type="molecule type" value="Genomic_DNA"/>
</dbReference>
<accession>A0A2P2E0E1</accession>
<dbReference type="PRINTS" id="PR01171">
    <property type="entry name" value="BCTLIPOCALIN"/>
</dbReference>
<feature type="domain" description="Lipocalin/cytosolic fatty-acid binding" evidence="1">
    <location>
        <begin position="50"/>
        <end position="187"/>
    </location>
</feature>
<proteinExistence type="predicted"/>